<comment type="cofactor">
    <cofactor evidence="1">
        <name>[4Fe-4S] cluster</name>
        <dbReference type="ChEBI" id="CHEBI:49883"/>
    </cofactor>
</comment>
<dbReference type="InterPro" id="IPR004035">
    <property type="entry name" value="Endouclease-III_FeS-bd_BS"/>
</dbReference>
<evidence type="ECO:0000256" key="10">
    <source>
        <dbReference type="ARBA" id="ARBA00023295"/>
    </source>
</evidence>
<name>A0A517N4J2_9BACT</name>
<evidence type="ECO:0000259" key="11">
    <source>
        <dbReference type="SMART" id="SM00478"/>
    </source>
</evidence>
<evidence type="ECO:0000256" key="9">
    <source>
        <dbReference type="ARBA" id="ARBA00023204"/>
    </source>
</evidence>
<keyword evidence="13" id="KW-1185">Reference proteome</keyword>
<keyword evidence="12" id="KW-0456">Lyase</keyword>
<evidence type="ECO:0000256" key="8">
    <source>
        <dbReference type="ARBA" id="ARBA00023014"/>
    </source>
</evidence>
<evidence type="ECO:0000256" key="2">
    <source>
        <dbReference type="ARBA" id="ARBA00008343"/>
    </source>
</evidence>
<keyword evidence="9" id="KW-0234">DNA repair</keyword>
<dbReference type="KEGG" id="rlc:K227x_04250"/>
<dbReference type="PANTHER" id="PTHR10359:SF18">
    <property type="entry name" value="ENDONUCLEASE III"/>
    <property type="match status" value="1"/>
</dbReference>
<dbReference type="GO" id="GO:0140078">
    <property type="term" value="F:class I DNA-(apurinic or apyrimidinic site) endonuclease activity"/>
    <property type="evidence" value="ECO:0007669"/>
    <property type="project" value="UniProtKB-EC"/>
</dbReference>
<accession>A0A517N4J2</accession>
<dbReference type="PROSITE" id="PS01155">
    <property type="entry name" value="ENDONUCLEASE_III_2"/>
    <property type="match status" value="1"/>
</dbReference>
<evidence type="ECO:0000313" key="12">
    <source>
        <dbReference type="EMBL" id="QDT02054.1"/>
    </source>
</evidence>
<dbReference type="SMART" id="SM00478">
    <property type="entry name" value="ENDO3c"/>
    <property type="match status" value="1"/>
</dbReference>
<keyword evidence="8" id="KW-0411">Iron-sulfur</keyword>
<dbReference type="PANTHER" id="PTHR10359">
    <property type="entry name" value="A/G-SPECIFIC ADENINE GLYCOSYLASE/ENDONUCLEASE III"/>
    <property type="match status" value="1"/>
</dbReference>
<dbReference type="GO" id="GO:0051539">
    <property type="term" value="F:4 iron, 4 sulfur cluster binding"/>
    <property type="evidence" value="ECO:0007669"/>
    <property type="project" value="UniProtKB-KW"/>
</dbReference>
<dbReference type="InterPro" id="IPR011257">
    <property type="entry name" value="DNA_glycosylase"/>
</dbReference>
<dbReference type="Gene3D" id="1.10.340.30">
    <property type="entry name" value="Hypothetical protein, domain 2"/>
    <property type="match status" value="1"/>
</dbReference>
<dbReference type="EC" id="4.2.99.18" evidence="12"/>
<sequence length="228" mass="25345">MGRAPLGADEIEQVFRILSKEMPGRVPGAMGPKRQPNPFRSCISCMLSAQSRDANTAAATKALFRLARMPRTMLQLSDQQITHAIKPCGLYNLKARNIRKFCQALLRDFDGVVPETRGQLMQLPGIGRKCADIVMQFAFGVDTIAVDTHVHRVCNRTGIAIGKTAEQTAIALEQTAPAWVFKEGHFWLIQFGKRVCLARSPKCRTCPIRHLCQKRAADLRRGDATDTK</sequence>
<dbReference type="SUPFAM" id="SSF48150">
    <property type="entry name" value="DNA-glycosylase"/>
    <property type="match status" value="1"/>
</dbReference>
<evidence type="ECO:0000256" key="6">
    <source>
        <dbReference type="ARBA" id="ARBA00022801"/>
    </source>
</evidence>
<gene>
    <name evidence="12" type="primary">nth_1</name>
    <name evidence="12" type="ORF">K227x_04250</name>
</gene>
<keyword evidence="7" id="KW-0408">Iron</keyword>
<dbReference type="InterPro" id="IPR023170">
    <property type="entry name" value="HhH_base_excis_C"/>
</dbReference>
<dbReference type="GO" id="GO:0019104">
    <property type="term" value="F:DNA N-glycosylase activity"/>
    <property type="evidence" value="ECO:0007669"/>
    <property type="project" value="UniProtKB-ARBA"/>
</dbReference>
<feature type="domain" description="HhH-GPD" evidence="11">
    <location>
        <begin position="47"/>
        <end position="194"/>
    </location>
</feature>
<proteinExistence type="inferred from homology"/>
<evidence type="ECO:0000256" key="4">
    <source>
        <dbReference type="ARBA" id="ARBA00022723"/>
    </source>
</evidence>
<keyword evidence="12" id="KW-0540">Nuclease</keyword>
<evidence type="ECO:0000256" key="5">
    <source>
        <dbReference type="ARBA" id="ARBA00022763"/>
    </source>
</evidence>
<keyword evidence="5" id="KW-0227">DNA damage</keyword>
<keyword evidence="3" id="KW-0004">4Fe-4S</keyword>
<evidence type="ECO:0000256" key="7">
    <source>
        <dbReference type="ARBA" id="ARBA00023004"/>
    </source>
</evidence>
<dbReference type="AlphaFoldDB" id="A0A517N4J2"/>
<keyword evidence="12" id="KW-0255">Endonuclease</keyword>
<keyword evidence="6" id="KW-0378">Hydrolase</keyword>
<evidence type="ECO:0000256" key="1">
    <source>
        <dbReference type="ARBA" id="ARBA00001966"/>
    </source>
</evidence>
<organism evidence="12 13">
    <name type="scientific">Rubripirellula lacrimiformis</name>
    <dbReference type="NCBI Taxonomy" id="1930273"/>
    <lineage>
        <taxon>Bacteria</taxon>
        <taxon>Pseudomonadati</taxon>
        <taxon>Planctomycetota</taxon>
        <taxon>Planctomycetia</taxon>
        <taxon>Pirellulales</taxon>
        <taxon>Pirellulaceae</taxon>
        <taxon>Rubripirellula</taxon>
    </lineage>
</organism>
<protein>
    <submittedName>
        <fullName evidence="12">Endonuclease III</fullName>
        <ecNumber evidence="12">4.2.99.18</ecNumber>
    </submittedName>
</protein>
<dbReference type="SMART" id="SM00525">
    <property type="entry name" value="FES"/>
    <property type="match status" value="1"/>
</dbReference>
<dbReference type="OrthoDB" id="9800977at2"/>
<dbReference type="InterPro" id="IPR004036">
    <property type="entry name" value="Endonuclease-III-like_CS2"/>
</dbReference>
<dbReference type="GO" id="GO:0046872">
    <property type="term" value="F:metal ion binding"/>
    <property type="evidence" value="ECO:0007669"/>
    <property type="project" value="UniProtKB-KW"/>
</dbReference>
<dbReference type="PROSITE" id="PS00764">
    <property type="entry name" value="ENDONUCLEASE_III_1"/>
    <property type="match status" value="1"/>
</dbReference>
<reference evidence="12 13" key="1">
    <citation type="submission" date="2019-02" db="EMBL/GenBank/DDBJ databases">
        <title>Deep-cultivation of Planctomycetes and their phenomic and genomic characterization uncovers novel biology.</title>
        <authorList>
            <person name="Wiegand S."/>
            <person name="Jogler M."/>
            <person name="Boedeker C."/>
            <person name="Pinto D."/>
            <person name="Vollmers J."/>
            <person name="Rivas-Marin E."/>
            <person name="Kohn T."/>
            <person name="Peeters S.H."/>
            <person name="Heuer A."/>
            <person name="Rast P."/>
            <person name="Oberbeckmann S."/>
            <person name="Bunk B."/>
            <person name="Jeske O."/>
            <person name="Meyerdierks A."/>
            <person name="Storesund J.E."/>
            <person name="Kallscheuer N."/>
            <person name="Luecker S."/>
            <person name="Lage O.M."/>
            <person name="Pohl T."/>
            <person name="Merkel B.J."/>
            <person name="Hornburger P."/>
            <person name="Mueller R.-W."/>
            <person name="Bruemmer F."/>
            <person name="Labrenz M."/>
            <person name="Spormann A.M."/>
            <person name="Op den Camp H."/>
            <person name="Overmann J."/>
            <person name="Amann R."/>
            <person name="Jetten M.S.M."/>
            <person name="Mascher T."/>
            <person name="Medema M.H."/>
            <person name="Devos D.P."/>
            <person name="Kaster A.-K."/>
            <person name="Ovreas L."/>
            <person name="Rohde M."/>
            <person name="Galperin M.Y."/>
            <person name="Jogler C."/>
        </authorList>
    </citation>
    <scope>NUCLEOTIDE SEQUENCE [LARGE SCALE GENOMIC DNA]</scope>
    <source>
        <strain evidence="12 13">K22_7</strain>
    </source>
</reference>
<keyword evidence="10" id="KW-0326">Glycosidase</keyword>
<dbReference type="Proteomes" id="UP000318538">
    <property type="component" value="Chromosome"/>
</dbReference>
<dbReference type="CDD" id="cd00056">
    <property type="entry name" value="ENDO3c"/>
    <property type="match status" value="1"/>
</dbReference>
<evidence type="ECO:0000313" key="13">
    <source>
        <dbReference type="Proteomes" id="UP000318538"/>
    </source>
</evidence>
<dbReference type="PIRSF" id="PIRSF001435">
    <property type="entry name" value="Nth"/>
    <property type="match status" value="1"/>
</dbReference>
<dbReference type="FunFam" id="1.10.340.30:FF:000001">
    <property type="entry name" value="Endonuclease III"/>
    <property type="match status" value="1"/>
</dbReference>
<dbReference type="GO" id="GO:0006285">
    <property type="term" value="P:base-excision repair, AP site formation"/>
    <property type="evidence" value="ECO:0007669"/>
    <property type="project" value="TreeGrafter"/>
</dbReference>
<dbReference type="Gene3D" id="1.10.1670.10">
    <property type="entry name" value="Helix-hairpin-Helix base-excision DNA repair enzymes (C-terminal)"/>
    <property type="match status" value="1"/>
</dbReference>
<comment type="similarity">
    <text evidence="2">Belongs to the Nth/MutY family.</text>
</comment>
<dbReference type="InterPro" id="IPR003265">
    <property type="entry name" value="HhH-GPD_domain"/>
</dbReference>
<keyword evidence="4" id="KW-0479">Metal-binding</keyword>
<dbReference type="Pfam" id="PF00730">
    <property type="entry name" value="HhH-GPD"/>
    <property type="match status" value="1"/>
</dbReference>
<dbReference type="InterPro" id="IPR003651">
    <property type="entry name" value="Endonuclease3_FeS-loop_motif"/>
</dbReference>
<dbReference type="EMBL" id="CP036525">
    <property type="protein sequence ID" value="QDT02054.1"/>
    <property type="molecule type" value="Genomic_DNA"/>
</dbReference>
<evidence type="ECO:0000256" key="3">
    <source>
        <dbReference type="ARBA" id="ARBA00022485"/>
    </source>
</evidence>